<protein>
    <recommendedName>
        <fullName evidence="4">Lipid-A-disaccharide synthase</fullName>
    </recommendedName>
</protein>
<dbReference type="Proteomes" id="UP001461341">
    <property type="component" value="Chromosome"/>
</dbReference>
<keyword evidence="1" id="KW-0812">Transmembrane</keyword>
<name>A0ABZ2YE00_9BACT</name>
<dbReference type="EMBL" id="CP121689">
    <property type="protein sequence ID" value="WZL76817.1"/>
    <property type="molecule type" value="Genomic_DNA"/>
</dbReference>
<reference evidence="2 3" key="1">
    <citation type="submission" date="2023-03" db="EMBL/GenBank/DDBJ databases">
        <title>Novel Species.</title>
        <authorList>
            <person name="Ma S."/>
        </authorList>
    </citation>
    <scope>NUCLEOTIDE SEQUENCE [LARGE SCALE GENOMIC DNA]</scope>
    <source>
        <strain evidence="2 3">B11</strain>
    </source>
</reference>
<keyword evidence="1" id="KW-0472">Membrane</keyword>
<dbReference type="InterPro" id="IPR019994">
    <property type="entry name" value="Lipid-A-disac_synthase-rel_put"/>
</dbReference>
<proteinExistence type="predicted"/>
<evidence type="ECO:0000313" key="3">
    <source>
        <dbReference type="Proteomes" id="UP001461341"/>
    </source>
</evidence>
<dbReference type="RefSeq" id="WP_369018981.1">
    <property type="nucleotide sequence ID" value="NZ_CP121689.1"/>
</dbReference>
<evidence type="ECO:0000313" key="2">
    <source>
        <dbReference type="EMBL" id="WZL76817.1"/>
    </source>
</evidence>
<dbReference type="PANTHER" id="PTHR39517">
    <property type="entry name" value="SLL0192 PROTEIN"/>
    <property type="match status" value="1"/>
</dbReference>
<feature type="transmembrane region" description="Helical" evidence="1">
    <location>
        <begin position="103"/>
        <end position="122"/>
    </location>
</feature>
<organism evidence="2 3">
    <name type="scientific">Thermatribacter velox</name>
    <dbReference type="NCBI Taxonomy" id="3039681"/>
    <lineage>
        <taxon>Bacteria</taxon>
        <taxon>Pseudomonadati</taxon>
        <taxon>Atribacterota</taxon>
        <taxon>Atribacteria</taxon>
        <taxon>Atribacterales</taxon>
        <taxon>Thermatribacteraceae</taxon>
        <taxon>Thermatribacter</taxon>
    </lineage>
</organism>
<evidence type="ECO:0000256" key="1">
    <source>
        <dbReference type="SAM" id="Phobius"/>
    </source>
</evidence>
<dbReference type="SUPFAM" id="SSF53756">
    <property type="entry name" value="UDP-Glycosyltransferase/glycogen phosphorylase"/>
    <property type="match status" value="1"/>
</dbReference>
<keyword evidence="3" id="KW-1185">Reference proteome</keyword>
<sequence length="390" mass="42993">MKDSERHLLIISNGHGEDNIGALLSDKLREVLEGEIPVKALPLVGKGIAYLERNVEIVASFPSLPSEGLAKYGVLNFFRDLKAGLVDQLKKQIRLLSEIKEKIWLSLCVGDVFLAYLVFLGLKRRVFLLLVGRTVRTRPFSVFEKNILKKCTQLIWTKDEETYRALSSFLPQAVYVGDPIMDLGGDSFCEQGFFWRKKSGFRVVILPGSRNQQLEKLSVLLEAVFLVSQEASVEWVLVKAPNQSLEELVAFAPDWYCDGDCFWKKGVPVRIFCGPVASVAKGADLVVGFGGTANQICAGLGVPVLAVGGKEKKSQKKILGEAVKVVLPEVKAIKENLLCLLNDSEKRAEMSRIGRERMGSPGALDRIAGQIKELVRAEGAVEIPLPGQSR</sequence>
<gene>
    <name evidence="2" type="ORF">QBE54_03560</name>
</gene>
<accession>A0ABZ2YE00</accession>
<evidence type="ECO:0008006" key="4">
    <source>
        <dbReference type="Google" id="ProtNLM"/>
    </source>
</evidence>
<keyword evidence="1" id="KW-1133">Transmembrane helix</keyword>
<dbReference type="PANTHER" id="PTHR39517:SF1">
    <property type="entry name" value="LIPID-A-DISACCHARIDE SYNTHASE"/>
    <property type="match status" value="1"/>
</dbReference>